<dbReference type="SUPFAM" id="SSF54611">
    <property type="entry name" value="SecB-like"/>
    <property type="match status" value="1"/>
</dbReference>
<dbReference type="OrthoDB" id="9795145at2"/>
<keyword evidence="2 6" id="KW-0813">Transport</keyword>
<comment type="subcellular location">
    <subcellularLocation>
        <location evidence="6">Cytoplasm</location>
    </subcellularLocation>
</comment>
<dbReference type="EMBL" id="PUEJ01000002">
    <property type="protein sequence ID" value="PRH88584.1"/>
    <property type="molecule type" value="Genomic_DNA"/>
</dbReference>
<reference evidence="7 8" key="1">
    <citation type="submission" date="2018-02" db="EMBL/GenBank/DDBJ databases">
        <title>Whole genome sequencing of endophytic bacterium.</title>
        <authorList>
            <person name="Eedara R."/>
            <person name="Podile A.R."/>
        </authorList>
    </citation>
    <scope>NUCLEOTIDE SEQUENCE [LARGE SCALE GENOMIC DNA]</scope>
    <source>
        <strain evidence="7 8">RP1T</strain>
    </source>
</reference>
<dbReference type="PRINTS" id="PR01594">
    <property type="entry name" value="SECBCHAPRONE"/>
</dbReference>
<gene>
    <name evidence="6" type="primary">secB</name>
    <name evidence="7" type="ORF">C5L14_04935</name>
</gene>
<dbReference type="GO" id="GO:0051262">
    <property type="term" value="P:protein tetramerization"/>
    <property type="evidence" value="ECO:0007669"/>
    <property type="project" value="InterPro"/>
</dbReference>
<evidence type="ECO:0000313" key="8">
    <source>
        <dbReference type="Proteomes" id="UP000237682"/>
    </source>
</evidence>
<dbReference type="PANTHER" id="PTHR36918">
    <property type="match status" value="1"/>
</dbReference>
<evidence type="ECO:0000256" key="3">
    <source>
        <dbReference type="ARBA" id="ARBA00022927"/>
    </source>
</evidence>
<dbReference type="Proteomes" id="UP000237682">
    <property type="component" value="Unassembled WGS sequence"/>
</dbReference>
<keyword evidence="8" id="KW-1185">Reference proteome</keyword>
<dbReference type="RefSeq" id="WP_105860935.1">
    <property type="nucleotide sequence ID" value="NZ_PUEJ01000002.1"/>
</dbReference>
<accession>A0A2S9QGW3</accession>
<dbReference type="Pfam" id="PF02556">
    <property type="entry name" value="SecB"/>
    <property type="match status" value="1"/>
</dbReference>
<dbReference type="PANTHER" id="PTHR36918:SF1">
    <property type="entry name" value="PROTEIN-EXPORT PROTEIN SECB"/>
    <property type="match status" value="1"/>
</dbReference>
<evidence type="ECO:0000256" key="4">
    <source>
        <dbReference type="ARBA" id="ARBA00023010"/>
    </source>
</evidence>
<name>A0A2S9QGW3_9HYPH</name>
<comment type="caution">
    <text evidence="7">The sequence shown here is derived from an EMBL/GenBank/DDBJ whole genome shotgun (WGS) entry which is preliminary data.</text>
</comment>
<evidence type="ECO:0000256" key="6">
    <source>
        <dbReference type="HAMAP-Rule" id="MF_00821"/>
    </source>
</evidence>
<keyword evidence="3 6" id="KW-0653">Protein transport</keyword>
<dbReference type="InterPro" id="IPR003708">
    <property type="entry name" value="SecB"/>
</dbReference>
<keyword evidence="4 6" id="KW-0811">Translocation</keyword>
<dbReference type="AlphaFoldDB" id="A0A2S9QGW3"/>
<sequence length="160" mass="17391">MANEQQNGPEEAQEIQPSLNVLAQYIKDLSFENPNAPRSLGNLQNSPQIQLTVNVNGKPLGGADYEVELSIEGGAGEGANTLFKFELLYGAVIRLGGIPEENIHAMVMIEGPRLLFPFARQIIADCTRNGGFPPLMIDPIDFVALYRNRLAQSQPTVGQA</sequence>
<evidence type="ECO:0000313" key="7">
    <source>
        <dbReference type="EMBL" id="PRH88584.1"/>
    </source>
</evidence>
<dbReference type="GO" id="GO:0015031">
    <property type="term" value="P:protein transport"/>
    <property type="evidence" value="ECO:0007669"/>
    <property type="project" value="UniProtKB-UniRule"/>
</dbReference>
<comment type="function">
    <text evidence="6">One of the proteins required for the normal export of preproteins out of the cell cytoplasm. It is a molecular chaperone that binds to a subset of precursor proteins, maintaining them in a translocation-competent state. It also specifically binds to its receptor SecA.</text>
</comment>
<evidence type="ECO:0000256" key="1">
    <source>
        <dbReference type="ARBA" id="ARBA00009990"/>
    </source>
</evidence>
<evidence type="ECO:0000256" key="2">
    <source>
        <dbReference type="ARBA" id="ARBA00022448"/>
    </source>
</evidence>
<comment type="subunit">
    <text evidence="6">Homotetramer, a dimer of dimers. One homotetramer interacts with 1 SecA dimer.</text>
</comment>
<evidence type="ECO:0000256" key="5">
    <source>
        <dbReference type="ARBA" id="ARBA00023186"/>
    </source>
</evidence>
<protein>
    <recommendedName>
        <fullName evidence="6">Protein-export protein SecB</fullName>
    </recommendedName>
</protein>
<comment type="similarity">
    <text evidence="1 6">Belongs to the SecB family.</text>
</comment>
<dbReference type="Gene3D" id="3.10.420.10">
    <property type="entry name" value="SecB-like"/>
    <property type="match status" value="1"/>
</dbReference>
<dbReference type="InterPro" id="IPR035958">
    <property type="entry name" value="SecB-like_sf"/>
</dbReference>
<dbReference type="GO" id="GO:0051082">
    <property type="term" value="F:unfolded protein binding"/>
    <property type="evidence" value="ECO:0007669"/>
    <property type="project" value="InterPro"/>
</dbReference>
<organism evidence="7 8">
    <name type="scientific">Labrys okinawensis</name>
    <dbReference type="NCBI Taxonomy" id="346911"/>
    <lineage>
        <taxon>Bacteria</taxon>
        <taxon>Pseudomonadati</taxon>
        <taxon>Pseudomonadota</taxon>
        <taxon>Alphaproteobacteria</taxon>
        <taxon>Hyphomicrobiales</taxon>
        <taxon>Xanthobacteraceae</taxon>
        <taxon>Labrys</taxon>
    </lineage>
</organism>
<dbReference type="GO" id="GO:0006457">
    <property type="term" value="P:protein folding"/>
    <property type="evidence" value="ECO:0007669"/>
    <property type="project" value="UniProtKB-UniRule"/>
</dbReference>
<dbReference type="HAMAP" id="MF_00821">
    <property type="entry name" value="SecB"/>
    <property type="match status" value="1"/>
</dbReference>
<dbReference type="NCBIfam" id="NF004392">
    <property type="entry name" value="PRK05751.1-3"/>
    <property type="match status" value="1"/>
</dbReference>
<keyword evidence="6" id="KW-0963">Cytoplasm</keyword>
<dbReference type="NCBIfam" id="TIGR00809">
    <property type="entry name" value="secB"/>
    <property type="match status" value="1"/>
</dbReference>
<keyword evidence="5 6" id="KW-0143">Chaperone</keyword>
<dbReference type="GO" id="GO:0005737">
    <property type="term" value="C:cytoplasm"/>
    <property type="evidence" value="ECO:0007669"/>
    <property type="project" value="UniProtKB-SubCell"/>
</dbReference>
<proteinExistence type="inferred from homology"/>